<sequence>MSVTATGDGLAGIFAALQELGKTDVMVGIPHGEPRSDSGLTNAEIAYTQENGSPLQNIPERPFLVPGVEAVQDQVADRLGKAAGAALDGSPAGVVRQLNAAGMVAQNSVRATLNSGDFTPLSLATIKKRARKGRKGARKYLKQLEQGPADSNLVKPLIDTAQMRNSVTYVLRDKE</sequence>
<evidence type="ECO:0008006" key="3">
    <source>
        <dbReference type="Google" id="ProtNLM"/>
    </source>
</evidence>
<dbReference type="RefSeq" id="WP_134243566.1">
    <property type="nucleotide sequence ID" value="NZ_SNTY01000012.1"/>
</dbReference>
<dbReference type="Proteomes" id="UP000297834">
    <property type="component" value="Unassembled WGS sequence"/>
</dbReference>
<keyword evidence="2" id="KW-1185">Reference proteome</keyword>
<name>A0A4Y7XED2_9GAMM</name>
<protein>
    <recommendedName>
        <fullName evidence="3">Bacteriophage protein</fullName>
    </recommendedName>
</protein>
<accession>A0A4Y7XED2</accession>
<gene>
    <name evidence="1" type="ORF">E2B99_03325</name>
</gene>
<organism evidence="1 2">
    <name type="scientific">Alkanindiges illinoisensis</name>
    <dbReference type="NCBI Taxonomy" id="197183"/>
    <lineage>
        <taxon>Bacteria</taxon>
        <taxon>Pseudomonadati</taxon>
        <taxon>Pseudomonadota</taxon>
        <taxon>Gammaproteobacteria</taxon>
        <taxon>Moraxellales</taxon>
        <taxon>Moraxellaceae</taxon>
        <taxon>Alkanindiges</taxon>
    </lineage>
</organism>
<dbReference type="EMBL" id="SNTY01000012">
    <property type="protein sequence ID" value="TEU30085.1"/>
    <property type="molecule type" value="Genomic_DNA"/>
</dbReference>
<evidence type="ECO:0000313" key="1">
    <source>
        <dbReference type="EMBL" id="TEU30085.1"/>
    </source>
</evidence>
<comment type="caution">
    <text evidence="1">The sequence shown here is derived from an EMBL/GenBank/DDBJ whole genome shotgun (WGS) entry which is preliminary data.</text>
</comment>
<dbReference type="AlphaFoldDB" id="A0A4Y7XED2"/>
<evidence type="ECO:0000313" key="2">
    <source>
        <dbReference type="Proteomes" id="UP000297834"/>
    </source>
</evidence>
<reference evidence="1 2" key="1">
    <citation type="submission" date="2019-03" db="EMBL/GenBank/DDBJ databases">
        <title>Alkanindiges illinoisensis: a potential pathogenic isolated from ascites of a gastric cancer patient with abdominal metastasis.</title>
        <authorList>
            <person name="Hu X."/>
            <person name="Yang B."/>
            <person name="Yan X."/>
            <person name="Lin L."/>
            <person name="Zhao H."/>
            <person name="Zhou F."/>
            <person name="Su B."/>
            <person name="Chen J."/>
            <person name="Rui Y."/>
            <person name="Wang Q."/>
            <person name="Zheng L."/>
        </authorList>
    </citation>
    <scope>NUCLEOTIDE SEQUENCE [LARGE SCALE GENOMIC DNA]</scope>
    <source>
        <strain evidence="1 2">NFYY 23406</strain>
    </source>
</reference>
<dbReference type="OrthoDB" id="8160844at2"/>
<proteinExistence type="predicted"/>